<evidence type="ECO:0000256" key="9">
    <source>
        <dbReference type="PIRSR" id="PIRSR600101-1"/>
    </source>
</evidence>
<evidence type="ECO:0000256" key="1">
    <source>
        <dbReference type="ARBA" id="ARBA00001049"/>
    </source>
</evidence>
<dbReference type="GO" id="GO:0006751">
    <property type="term" value="P:glutathione catabolic process"/>
    <property type="evidence" value="ECO:0007669"/>
    <property type="project" value="UniProtKB-UniRule"/>
</dbReference>
<dbReference type="InterPro" id="IPR043138">
    <property type="entry name" value="GGT_lsub"/>
</dbReference>
<comment type="PTM">
    <text evidence="11">Cleaved by autocatalysis into a large and a small subunit.</text>
</comment>
<dbReference type="EMBL" id="NVUL01000001">
    <property type="protein sequence ID" value="PCI82482.1"/>
    <property type="molecule type" value="Genomic_DNA"/>
</dbReference>
<dbReference type="PANTHER" id="PTHR43199">
    <property type="entry name" value="GLUTATHIONE HYDROLASE"/>
    <property type="match status" value="1"/>
</dbReference>
<name>A0A2A4XII3_9GAMM</name>
<evidence type="ECO:0000256" key="11">
    <source>
        <dbReference type="RuleBase" id="RU368036"/>
    </source>
</evidence>
<feature type="binding site" evidence="10">
    <location>
        <position position="423"/>
    </location>
    <ligand>
        <name>L-glutamate</name>
        <dbReference type="ChEBI" id="CHEBI:29985"/>
    </ligand>
</feature>
<sequence length="572" mass="61134">MSYQLFGRKTLKGVVFFLSLLLVSTSFSVGGRTPLRVKNGIVTSASELASEAGVGALKQGGNAVDAAIATAFALAVTWPSAGNIGGGGFMVYHGDDGHATTFDFREKAPLAASERMYLGLDGNVVDNSNHIGALAVGVPGTVAGLWKAHQELGSLPWADLVAPAVKLAREGIPISYSLYTGFARSKGRFDRYPSTAAKFFKSDGSLYELGETWLQPDLAHTLELIQDNGADGFYKGENAERLAGFMADIGGIITEEDLLKYAPQEREPIRGTYRGYDIVSMPPPSSGGVALVEMLNILEGFDLADIGHNSADYLHVLTETMRRAYADRAEHLGDPDFNEGMPLERLMDKDYAETLRASIDMDEASQSSPADFAQIYESEETTHFSVVDKEGNMVSMTYTLEFGYGSGIVVEGGGYLLNNEMGDFNAVPGVTTARGLIGTPPNLVAPEKRPLSSMTPTIVAKDGKPVFTAGSPGGKTIINTTLQLILNVIDHEMNIAQSVEAGRIHHQWLPDVTSVESGALSPDTLRLYEAKGHRVTERSGQGAAMAVYHDRANGLFEGSADSRRGDGAAVGY</sequence>
<evidence type="ECO:0000256" key="6">
    <source>
        <dbReference type="ARBA" id="ARBA00023145"/>
    </source>
</evidence>
<comment type="caution">
    <text evidence="12">The sequence shown here is derived from an EMBL/GenBank/DDBJ whole genome shotgun (WGS) entry which is preliminary data.</text>
</comment>
<dbReference type="PRINTS" id="PR01210">
    <property type="entry name" value="GGTRANSPTASE"/>
</dbReference>
<keyword evidence="4 11" id="KW-0808">Transferase</keyword>
<dbReference type="GO" id="GO:0006750">
    <property type="term" value="P:glutathione biosynthetic process"/>
    <property type="evidence" value="ECO:0007669"/>
    <property type="project" value="UniProtKB-KW"/>
</dbReference>
<dbReference type="Pfam" id="PF01019">
    <property type="entry name" value="G_glu_transpept"/>
    <property type="match status" value="1"/>
</dbReference>
<protein>
    <recommendedName>
        <fullName evidence="11">Glutathione hydrolase proenzyme</fullName>
        <ecNumber evidence="11">2.3.2.2</ecNumber>
        <ecNumber evidence="11">3.4.19.13</ecNumber>
    </recommendedName>
    <component>
        <recommendedName>
            <fullName evidence="11">Glutathione hydrolase large chain</fullName>
        </recommendedName>
    </component>
    <component>
        <recommendedName>
            <fullName evidence="11">Glutathione hydrolase small chain</fullName>
        </recommendedName>
    </component>
</protein>
<dbReference type="Gene3D" id="3.60.20.40">
    <property type="match status" value="1"/>
</dbReference>
<comment type="subunit">
    <text evidence="11">This enzyme consists of two polypeptide chains, which are synthesized in precursor form from a single polypeptide.</text>
</comment>
<evidence type="ECO:0000256" key="2">
    <source>
        <dbReference type="ARBA" id="ARBA00001089"/>
    </source>
</evidence>
<dbReference type="SUPFAM" id="SSF56235">
    <property type="entry name" value="N-terminal nucleophile aminohydrolases (Ntn hydrolases)"/>
    <property type="match status" value="1"/>
</dbReference>
<evidence type="ECO:0000256" key="4">
    <source>
        <dbReference type="ARBA" id="ARBA00022679"/>
    </source>
</evidence>
<dbReference type="UniPathway" id="UPA00204"/>
<dbReference type="Proteomes" id="UP000218767">
    <property type="component" value="Unassembled WGS sequence"/>
</dbReference>
<dbReference type="InterPro" id="IPR043137">
    <property type="entry name" value="GGT_ssub_C"/>
</dbReference>
<dbReference type="InterPro" id="IPR029055">
    <property type="entry name" value="Ntn_hydrolases_N"/>
</dbReference>
<keyword evidence="11" id="KW-0317">Glutathione biosynthesis</keyword>
<comment type="similarity">
    <text evidence="3 11">Belongs to the gamma-glutamyltransferase family.</text>
</comment>
<organism evidence="12 13">
    <name type="scientific">SAR86 cluster bacterium</name>
    <dbReference type="NCBI Taxonomy" id="2030880"/>
    <lineage>
        <taxon>Bacteria</taxon>
        <taxon>Pseudomonadati</taxon>
        <taxon>Pseudomonadota</taxon>
        <taxon>Gammaproteobacteria</taxon>
        <taxon>SAR86 cluster</taxon>
    </lineage>
</organism>
<dbReference type="InterPro" id="IPR051792">
    <property type="entry name" value="GGT_bact"/>
</dbReference>
<keyword evidence="5 11" id="KW-0378">Hydrolase</keyword>
<dbReference type="EC" id="2.3.2.2" evidence="11"/>
<comment type="catalytic activity">
    <reaction evidence="2 11">
        <text>glutathione + H2O = L-cysteinylglycine + L-glutamate</text>
        <dbReference type="Rhea" id="RHEA:28807"/>
        <dbReference type="ChEBI" id="CHEBI:15377"/>
        <dbReference type="ChEBI" id="CHEBI:29985"/>
        <dbReference type="ChEBI" id="CHEBI:57925"/>
        <dbReference type="ChEBI" id="CHEBI:61694"/>
        <dbReference type="EC" id="3.4.19.13"/>
    </reaction>
</comment>
<comment type="catalytic activity">
    <reaction evidence="8 11">
        <text>an N-terminal (5-L-glutamyl)-[peptide] + an alpha-amino acid = 5-L-glutamyl amino acid + an N-terminal L-alpha-aminoacyl-[peptide]</text>
        <dbReference type="Rhea" id="RHEA:23904"/>
        <dbReference type="Rhea" id="RHEA-COMP:9780"/>
        <dbReference type="Rhea" id="RHEA-COMP:9795"/>
        <dbReference type="ChEBI" id="CHEBI:77644"/>
        <dbReference type="ChEBI" id="CHEBI:78597"/>
        <dbReference type="ChEBI" id="CHEBI:78599"/>
        <dbReference type="ChEBI" id="CHEBI:78608"/>
        <dbReference type="EC" id="2.3.2.2"/>
    </reaction>
</comment>
<keyword evidence="6 11" id="KW-0865">Zymogen</keyword>
<reference evidence="13" key="1">
    <citation type="submission" date="2017-08" db="EMBL/GenBank/DDBJ databases">
        <title>A dynamic microbial community with high functional redundancy inhabits the cold, oxic subseafloor aquifer.</title>
        <authorList>
            <person name="Tully B.J."/>
            <person name="Wheat C.G."/>
            <person name="Glazer B.T."/>
            <person name="Huber J.A."/>
        </authorList>
    </citation>
    <scope>NUCLEOTIDE SEQUENCE [LARGE SCALE GENOMIC DNA]</scope>
</reference>
<evidence type="ECO:0000313" key="13">
    <source>
        <dbReference type="Proteomes" id="UP000218767"/>
    </source>
</evidence>
<evidence type="ECO:0000256" key="8">
    <source>
        <dbReference type="ARBA" id="ARBA00047417"/>
    </source>
</evidence>
<dbReference type="EC" id="3.4.19.13" evidence="11"/>
<feature type="active site" description="Nucleophile" evidence="9">
    <location>
        <position position="381"/>
    </location>
</feature>
<accession>A0A2A4XII3</accession>
<proteinExistence type="inferred from homology"/>
<evidence type="ECO:0000256" key="7">
    <source>
        <dbReference type="ARBA" id="ARBA00023315"/>
    </source>
</evidence>
<dbReference type="GO" id="GO:0103068">
    <property type="term" value="F:leukotriene C4 gamma-glutamyl transferase activity"/>
    <property type="evidence" value="ECO:0007669"/>
    <property type="project" value="UniProtKB-EC"/>
</dbReference>
<keyword evidence="7 11" id="KW-0012">Acyltransferase</keyword>
<comment type="pathway">
    <text evidence="11">Sulfur metabolism; glutathione metabolism.</text>
</comment>
<evidence type="ECO:0000256" key="10">
    <source>
        <dbReference type="PIRSR" id="PIRSR600101-2"/>
    </source>
</evidence>
<evidence type="ECO:0000256" key="3">
    <source>
        <dbReference type="ARBA" id="ARBA00009381"/>
    </source>
</evidence>
<dbReference type="Gene3D" id="1.10.246.130">
    <property type="match status" value="1"/>
</dbReference>
<gene>
    <name evidence="12" type="primary">ggt</name>
    <name evidence="12" type="ORF">COB20_00430</name>
</gene>
<dbReference type="GO" id="GO:0036374">
    <property type="term" value="F:glutathione hydrolase activity"/>
    <property type="evidence" value="ECO:0007669"/>
    <property type="project" value="UniProtKB-UniRule"/>
</dbReference>
<dbReference type="NCBIfam" id="TIGR00066">
    <property type="entry name" value="g_glut_trans"/>
    <property type="match status" value="1"/>
</dbReference>
<dbReference type="InterPro" id="IPR000101">
    <property type="entry name" value="GGT_peptidase"/>
</dbReference>
<comment type="catalytic activity">
    <reaction evidence="1 11">
        <text>an S-substituted glutathione + H2O = an S-substituted L-cysteinylglycine + L-glutamate</text>
        <dbReference type="Rhea" id="RHEA:59468"/>
        <dbReference type="ChEBI" id="CHEBI:15377"/>
        <dbReference type="ChEBI" id="CHEBI:29985"/>
        <dbReference type="ChEBI" id="CHEBI:90779"/>
        <dbReference type="ChEBI" id="CHEBI:143103"/>
        <dbReference type="EC" id="3.4.19.13"/>
    </reaction>
</comment>
<dbReference type="InterPro" id="IPR055262">
    <property type="entry name" value="GGT_CS"/>
</dbReference>
<dbReference type="PROSITE" id="PS00462">
    <property type="entry name" value="G_GLU_TRANSPEPTIDASE"/>
    <property type="match status" value="1"/>
</dbReference>
<feature type="binding site" evidence="10">
    <location>
        <begin position="452"/>
        <end position="453"/>
    </location>
    <ligand>
        <name>L-glutamate</name>
        <dbReference type="ChEBI" id="CHEBI:29985"/>
    </ligand>
</feature>
<dbReference type="PANTHER" id="PTHR43199:SF1">
    <property type="entry name" value="GLUTATHIONE HYDROLASE PROENZYME"/>
    <property type="match status" value="1"/>
</dbReference>
<feature type="binding site" evidence="10">
    <location>
        <position position="474"/>
    </location>
    <ligand>
        <name>L-glutamate</name>
        <dbReference type="ChEBI" id="CHEBI:29985"/>
    </ligand>
</feature>
<feature type="binding site" evidence="10">
    <location>
        <position position="105"/>
    </location>
    <ligand>
        <name>L-glutamate</name>
        <dbReference type="ChEBI" id="CHEBI:29985"/>
    </ligand>
</feature>
<evidence type="ECO:0000313" key="12">
    <source>
        <dbReference type="EMBL" id="PCI82482.1"/>
    </source>
</evidence>
<dbReference type="AlphaFoldDB" id="A0A2A4XII3"/>
<evidence type="ECO:0000256" key="5">
    <source>
        <dbReference type="ARBA" id="ARBA00022801"/>
    </source>
</evidence>